<sequence length="333" mass="38091">MAAPDGTRVALREDPKAKDHRVTIDHHGFLHIIEEILLAGYPDLFIAFRALSKAWRERIDASMFQHLFVHSASWLDRPVILQWNRARIPIKPVDSRLFYTECISVFGSVKLTELPFDIGHMRNLKMLNLVNNDADPTNIRLEPTVTSTVVHDITAVPVQHVKLPHYWSPGIVVVNVRYNPSRAVANTEFLWDPLRHRDAAKCLMVLFTKYRVPSESDTFVHVGIHPPRFYFVQCLLQHLVTAPTLQMVIAGMEVMDGEWFGFDPEATDLVVRQRVIQDALETAFWQSLSPQGSDIPKATEYCTAMLRSISFITIEKYKELDLNEYQLACNTLG</sequence>
<dbReference type="RefSeq" id="XP_028478859.1">
    <property type="nucleotide sequence ID" value="XM_028619887.1"/>
</dbReference>
<dbReference type="Proteomes" id="UP000279236">
    <property type="component" value="Unassembled WGS sequence"/>
</dbReference>
<name>A0A427Y4R1_9TREE</name>
<evidence type="ECO:0000313" key="1">
    <source>
        <dbReference type="EMBL" id="RSH86074.1"/>
    </source>
</evidence>
<reference evidence="1 2" key="1">
    <citation type="submission" date="2018-11" db="EMBL/GenBank/DDBJ databases">
        <title>Genome sequence of Apiotrichum porosum DSM 27194.</title>
        <authorList>
            <person name="Aliyu H."/>
            <person name="Gorte O."/>
            <person name="Ochsenreither K."/>
        </authorList>
    </citation>
    <scope>NUCLEOTIDE SEQUENCE [LARGE SCALE GENOMIC DNA]</scope>
    <source>
        <strain evidence="1 2">DSM 27194</strain>
    </source>
</reference>
<organism evidence="1 2">
    <name type="scientific">Apiotrichum porosum</name>
    <dbReference type="NCBI Taxonomy" id="105984"/>
    <lineage>
        <taxon>Eukaryota</taxon>
        <taxon>Fungi</taxon>
        <taxon>Dikarya</taxon>
        <taxon>Basidiomycota</taxon>
        <taxon>Agaricomycotina</taxon>
        <taxon>Tremellomycetes</taxon>
        <taxon>Trichosporonales</taxon>
        <taxon>Trichosporonaceae</taxon>
        <taxon>Apiotrichum</taxon>
    </lineage>
</organism>
<protein>
    <submittedName>
        <fullName evidence="1">Uncharacterized protein</fullName>
    </submittedName>
</protein>
<dbReference type="GeneID" id="39588832"/>
<accession>A0A427Y4R1</accession>
<dbReference type="EMBL" id="RSCE01000002">
    <property type="protein sequence ID" value="RSH86074.1"/>
    <property type="molecule type" value="Genomic_DNA"/>
</dbReference>
<dbReference type="AlphaFoldDB" id="A0A427Y4R1"/>
<keyword evidence="2" id="KW-1185">Reference proteome</keyword>
<evidence type="ECO:0000313" key="2">
    <source>
        <dbReference type="Proteomes" id="UP000279236"/>
    </source>
</evidence>
<comment type="caution">
    <text evidence="1">The sequence shown here is derived from an EMBL/GenBank/DDBJ whole genome shotgun (WGS) entry which is preliminary data.</text>
</comment>
<proteinExistence type="predicted"/>
<gene>
    <name evidence="1" type="ORF">EHS24_004289</name>
</gene>